<keyword evidence="1" id="KW-0732">Signal</keyword>
<feature type="chain" id="PRO_5013338543" description="Peptidase C51 domain-containing protein" evidence="1">
    <location>
        <begin position="26"/>
        <end position="249"/>
    </location>
</feature>
<gene>
    <name evidence="2" type="ORF">BRW65_27685</name>
</gene>
<protein>
    <recommendedName>
        <fullName evidence="4">Peptidase C51 domain-containing protein</fullName>
    </recommendedName>
</protein>
<evidence type="ECO:0000313" key="2">
    <source>
        <dbReference type="EMBL" id="OJZ65805.1"/>
    </source>
</evidence>
<dbReference type="EMBL" id="MPNT01000045">
    <property type="protein sequence ID" value="OJZ65805.1"/>
    <property type="molecule type" value="Genomic_DNA"/>
</dbReference>
<feature type="signal peptide" evidence="1">
    <location>
        <begin position="1"/>
        <end position="25"/>
    </location>
</feature>
<dbReference type="Proteomes" id="UP000186438">
    <property type="component" value="Unassembled WGS sequence"/>
</dbReference>
<organism evidence="2 3">
    <name type="scientific">Mycobacterium paraffinicum</name>
    <dbReference type="NCBI Taxonomy" id="53378"/>
    <lineage>
        <taxon>Bacteria</taxon>
        <taxon>Bacillati</taxon>
        <taxon>Actinomycetota</taxon>
        <taxon>Actinomycetes</taxon>
        <taxon>Mycobacteriales</taxon>
        <taxon>Mycobacteriaceae</taxon>
        <taxon>Mycobacterium</taxon>
    </lineage>
</organism>
<dbReference type="RefSeq" id="WP_073880361.1">
    <property type="nucleotide sequence ID" value="NZ_MPNT01000045.1"/>
</dbReference>
<name>A0A1Q4HE93_9MYCO</name>
<dbReference type="STRING" id="53378.BRW65_27685"/>
<keyword evidence="3" id="KW-1185">Reference proteome</keyword>
<evidence type="ECO:0000256" key="1">
    <source>
        <dbReference type="SAM" id="SignalP"/>
    </source>
</evidence>
<evidence type="ECO:0000313" key="3">
    <source>
        <dbReference type="Proteomes" id="UP000186438"/>
    </source>
</evidence>
<accession>A0A1Q4HE93</accession>
<evidence type="ECO:0008006" key="4">
    <source>
        <dbReference type="Google" id="ProtNLM"/>
    </source>
</evidence>
<dbReference type="Gene3D" id="3.90.1720.10">
    <property type="entry name" value="endopeptidase domain like (from Nostoc punctiforme)"/>
    <property type="match status" value="1"/>
</dbReference>
<sequence length="249" mass="26277">MRSAIAAATAAVFAFGLSSAAPAHAETTATVKAPITNRMTGPTPKSGQEGVYNAGQVLTLVCHTAGEPVQGFFSYQIANGGWDSLWYKTSDGHYVADVDIDTRTLDALGPDCAGGGGAAVAASNAGEDKAAHALAWARDQMASDPNNTVQCEAFVEQAYNHAFRYPSAMDAFNDFNRKGQIHTGPDNIPAGALVFTSNPGFDHGTGHVMLSEGNGQYLTANYFTAPHIREIRPSPYDTQNVFLGWAYAP</sequence>
<proteinExistence type="predicted"/>
<dbReference type="OrthoDB" id="1099523at2"/>
<reference evidence="2 3" key="1">
    <citation type="submission" date="2016-11" db="EMBL/GenBank/DDBJ databases">
        <title>Genome sequences of unsequenced Mycobacteria.</title>
        <authorList>
            <person name="Greninger A.L."/>
            <person name="Fang F."/>
            <person name="Jerome K.R."/>
        </authorList>
    </citation>
    <scope>NUCLEOTIDE SEQUENCE [LARGE SCALE GENOMIC DNA]</scope>
    <source>
        <strain evidence="2 3">M11</strain>
    </source>
</reference>
<dbReference type="AlphaFoldDB" id="A0A1Q4HE93"/>
<comment type="caution">
    <text evidence="2">The sequence shown here is derived from an EMBL/GenBank/DDBJ whole genome shotgun (WGS) entry which is preliminary data.</text>
</comment>